<gene>
    <name evidence="2" type="ORF">S12H4_05944</name>
</gene>
<evidence type="ECO:0000256" key="1">
    <source>
        <dbReference type="SAM" id="MobiDB-lite"/>
    </source>
</evidence>
<proteinExistence type="predicted"/>
<protein>
    <submittedName>
        <fullName evidence="2">Uncharacterized protein</fullName>
    </submittedName>
</protein>
<feature type="compositionally biased region" description="Pro residues" evidence="1">
    <location>
        <begin position="54"/>
        <end position="63"/>
    </location>
</feature>
<sequence>MRKAVVRDSDGFVQNVIEIEEGAKWEPPEGCILVDAEGGGSPGDTWDGEKFIRPPEPPPPEPPRSTHISILTAIDTAKARPATVKRVWRGRDYFYDCFATQTVKDEYQEGSIMVGDYLLVHFDDMGEQIVTAKVFKSW</sequence>
<comment type="caution">
    <text evidence="2">The sequence shown here is derived from an EMBL/GenBank/DDBJ whole genome shotgun (WGS) entry which is preliminary data.</text>
</comment>
<organism evidence="2">
    <name type="scientific">marine sediment metagenome</name>
    <dbReference type="NCBI Taxonomy" id="412755"/>
    <lineage>
        <taxon>unclassified sequences</taxon>
        <taxon>metagenomes</taxon>
        <taxon>ecological metagenomes</taxon>
    </lineage>
</organism>
<dbReference type="AlphaFoldDB" id="X1SFR0"/>
<evidence type="ECO:0000313" key="2">
    <source>
        <dbReference type="EMBL" id="GAI66609.1"/>
    </source>
</evidence>
<dbReference type="EMBL" id="BARW01002030">
    <property type="protein sequence ID" value="GAI66609.1"/>
    <property type="molecule type" value="Genomic_DNA"/>
</dbReference>
<accession>X1SFR0</accession>
<reference evidence="2" key="1">
    <citation type="journal article" date="2014" name="Front. Microbiol.">
        <title>High frequency of phylogenetically diverse reductive dehalogenase-homologous genes in deep subseafloor sedimentary metagenomes.</title>
        <authorList>
            <person name="Kawai M."/>
            <person name="Futagami T."/>
            <person name="Toyoda A."/>
            <person name="Takaki Y."/>
            <person name="Nishi S."/>
            <person name="Hori S."/>
            <person name="Arai W."/>
            <person name="Tsubouchi T."/>
            <person name="Morono Y."/>
            <person name="Uchiyama I."/>
            <person name="Ito T."/>
            <person name="Fujiyama A."/>
            <person name="Inagaki F."/>
            <person name="Takami H."/>
        </authorList>
    </citation>
    <scope>NUCLEOTIDE SEQUENCE</scope>
    <source>
        <strain evidence="2">Expedition CK06-06</strain>
    </source>
</reference>
<feature type="region of interest" description="Disordered" evidence="1">
    <location>
        <begin position="35"/>
        <end position="64"/>
    </location>
</feature>
<name>X1SFR0_9ZZZZ</name>